<name>A0A5P2DGC6_STRVZ</name>
<evidence type="ECO:0000313" key="2">
    <source>
        <dbReference type="Proteomes" id="UP000325211"/>
    </source>
</evidence>
<dbReference type="Proteomes" id="UP000325211">
    <property type="component" value="Chromosome"/>
</dbReference>
<proteinExistence type="predicted"/>
<evidence type="ECO:0000313" key="1">
    <source>
        <dbReference type="EMBL" id="QES52039.1"/>
    </source>
</evidence>
<protein>
    <recommendedName>
        <fullName evidence="3">Mobilization protein</fullName>
    </recommendedName>
</protein>
<organism evidence="1 2">
    <name type="scientific">Streptomyces venezuelae</name>
    <dbReference type="NCBI Taxonomy" id="54571"/>
    <lineage>
        <taxon>Bacteria</taxon>
        <taxon>Bacillati</taxon>
        <taxon>Actinomycetota</taxon>
        <taxon>Actinomycetes</taxon>
        <taxon>Kitasatosporales</taxon>
        <taxon>Streptomycetaceae</taxon>
        <taxon>Streptomyces</taxon>
    </lineage>
</organism>
<dbReference type="EMBL" id="CP029190">
    <property type="protein sequence ID" value="QES52039.1"/>
    <property type="molecule type" value="Genomic_DNA"/>
</dbReference>
<gene>
    <name evidence="1" type="ORF">DEJ50_33715</name>
</gene>
<dbReference type="RefSeq" id="WP_150211774.1">
    <property type="nucleotide sequence ID" value="NZ_CP029190.1"/>
</dbReference>
<evidence type="ECO:0008006" key="3">
    <source>
        <dbReference type="Google" id="ProtNLM"/>
    </source>
</evidence>
<accession>A0A5P2DGC6</accession>
<reference evidence="1 2" key="1">
    <citation type="submission" date="2018-05" db="EMBL/GenBank/DDBJ databases">
        <title>Streptomyces venezuelae.</title>
        <authorList>
            <person name="Kim W."/>
            <person name="Lee N."/>
            <person name="Cho B.-K."/>
        </authorList>
    </citation>
    <scope>NUCLEOTIDE SEQUENCE [LARGE SCALE GENOMIC DNA]</scope>
    <source>
        <strain evidence="1 2">ATCC 21782</strain>
    </source>
</reference>
<dbReference type="AlphaFoldDB" id="A0A5P2DGC6"/>
<sequence length="132" mass="14520">MWHVSVRSAPGDRVLSDAEWAEVAVAMVAAAGIAPAGDEQACRWIAVRHAPDHIHLVATLARVDGRHTRLRGDILAMHAVARAFEARWGLTPMSPQDRTAVRRPSTGEPAKVSVSRIRYLEAEHLSWPHTHS</sequence>
<dbReference type="OrthoDB" id="4382201at2"/>